<protein>
    <recommendedName>
        <fullName evidence="7">Alcohol dehydrogenase 2</fullName>
    </recommendedName>
    <alternativeName>
        <fullName evidence="8">Alcohol dehydrogenase II</fullName>
    </alternativeName>
</protein>
<dbReference type="InterPro" id="IPR039697">
    <property type="entry name" value="Alcohol_dehydrogenase_Fe"/>
</dbReference>
<dbReference type="PROSITE" id="PS00913">
    <property type="entry name" value="ADH_IRON_1"/>
    <property type="match status" value="1"/>
</dbReference>
<evidence type="ECO:0000259" key="9">
    <source>
        <dbReference type="Pfam" id="PF00465"/>
    </source>
</evidence>
<comment type="similarity">
    <text evidence="2">Belongs to the iron-containing alcohol dehydrogenase family.</text>
</comment>
<keyword evidence="12" id="KW-1185">Reference proteome</keyword>
<dbReference type="Pfam" id="PF00465">
    <property type="entry name" value="Fe-ADH"/>
    <property type="match status" value="1"/>
</dbReference>
<feature type="domain" description="Alcohol dehydrogenase iron-type/glycerol dehydrogenase GldA" evidence="9">
    <location>
        <begin position="12"/>
        <end position="185"/>
    </location>
</feature>
<dbReference type="InterPro" id="IPR018211">
    <property type="entry name" value="ADH_Fe_CS"/>
</dbReference>
<dbReference type="Gene3D" id="1.20.1090.10">
    <property type="entry name" value="Dehydroquinate synthase-like - alpha domain"/>
    <property type="match status" value="1"/>
</dbReference>
<evidence type="ECO:0000256" key="4">
    <source>
        <dbReference type="ARBA" id="ARBA00023027"/>
    </source>
</evidence>
<comment type="catalytic activity">
    <reaction evidence="5">
        <text>a secondary alcohol + NAD(+) = a ketone + NADH + H(+)</text>
        <dbReference type="Rhea" id="RHEA:10740"/>
        <dbReference type="ChEBI" id="CHEBI:15378"/>
        <dbReference type="ChEBI" id="CHEBI:17087"/>
        <dbReference type="ChEBI" id="CHEBI:35681"/>
        <dbReference type="ChEBI" id="CHEBI:57540"/>
        <dbReference type="ChEBI" id="CHEBI:57945"/>
        <dbReference type="EC" id="1.1.1.1"/>
    </reaction>
</comment>
<evidence type="ECO:0000256" key="2">
    <source>
        <dbReference type="ARBA" id="ARBA00007358"/>
    </source>
</evidence>
<comment type="catalytic activity">
    <reaction evidence="6">
        <text>a primary alcohol + NAD(+) = an aldehyde + NADH + H(+)</text>
        <dbReference type="Rhea" id="RHEA:10736"/>
        <dbReference type="ChEBI" id="CHEBI:15378"/>
        <dbReference type="ChEBI" id="CHEBI:15734"/>
        <dbReference type="ChEBI" id="CHEBI:17478"/>
        <dbReference type="ChEBI" id="CHEBI:57540"/>
        <dbReference type="ChEBI" id="CHEBI:57945"/>
        <dbReference type="EC" id="1.1.1.1"/>
    </reaction>
</comment>
<keyword evidence="3" id="KW-0560">Oxidoreductase</keyword>
<evidence type="ECO:0000256" key="3">
    <source>
        <dbReference type="ARBA" id="ARBA00023002"/>
    </source>
</evidence>
<dbReference type="FunFam" id="3.40.50.1970:FF:000003">
    <property type="entry name" value="Alcohol dehydrogenase, iron-containing"/>
    <property type="match status" value="1"/>
</dbReference>
<accession>A0A418VU64</accession>
<dbReference type="Pfam" id="PF25137">
    <property type="entry name" value="ADH_Fe_C"/>
    <property type="match status" value="1"/>
</dbReference>
<comment type="cofactor">
    <cofactor evidence="1">
        <name>Fe cation</name>
        <dbReference type="ChEBI" id="CHEBI:24875"/>
    </cofactor>
</comment>
<dbReference type="GO" id="GO:0046872">
    <property type="term" value="F:metal ion binding"/>
    <property type="evidence" value="ECO:0007669"/>
    <property type="project" value="InterPro"/>
</dbReference>
<dbReference type="CDD" id="cd14861">
    <property type="entry name" value="Fe-ADH-like"/>
    <property type="match status" value="1"/>
</dbReference>
<dbReference type="InterPro" id="IPR001670">
    <property type="entry name" value="ADH_Fe/GldA"/>
</dbReference>
<dbReference type="Proteomes" id="UP000284605">
    <property type="component" value="Unassembled WGS sequence"/>
</dbReference>
<evidence type="ECO:0000313" key="12">
    <source>
        <dbReference type="Proteomes" id="UP000284605"/>
    </source>
</evidence>
<comment type="caution">
    <text evidence="11">The sequence shown here is derived from an EMBL/GenBank/DDBJ whole genome shotgun (WGS) entry which is preliminary data.</text>
</comment>
<dbReference type="Gene3D" id="3.40.50.1970">
    <property type="match status" value="1"/>
</dbReference>
<sequence length="393" mass="41310">MTATLKGAWNYPTRVLAGPGRIAELADACATAGIKRPLFVTDKGLAQTDITARAMAVLKTAGLNPGFYADVRSNPVEANLDDGLAVYKAGHHDGVVAFGGGSALDIAKLIAFMSGQTRPVWDYEDVGDWWTRADPAGIAPVVAVPTTAGTGSEVGRAAVITNAASQEKKIIFHPKMLPVVVISDPELTVGLPPHITAWTGIDAFTHCFEAYSAPGFHPIADGIAVEGMRLIKEYLPRAVARGDDIEARANMLAAASMGAAAFQKGLGATHSIAHPLGVLYDTHHGLANAVILPYVMVFNRPAIEDRMPHLARALNLKEATFDAVLAYVLDLRKALGVPHSLAEIKVPADRAAEIGVMAEHDPSTGSNPRVAKAADMERIFRAAQLGNLAAAAG</sequence>
<evidence type="ECO:0000256" key="8">
    <source>
        <dbReference type="ARBA" id="ARBA00076680"/>
    </source>
</evidence>
<organism evidence="11 12">
    <name type="scientific">Oleomonas cavernae</name>
    <dbReference type="NCBI Taxonomy" id="2320859"/>
    <lineage>
        <taxon>Bacteria</taxon>
        <taxon>Pseudomonadati</taxon>
        <taxon>Pseudomonadota</taxon>
        <taxon>Alphaproteobacteria</taxon>
        <taxon>Acetobacterales</taxon>
        <taxon>Acetobacteraceae</taxon>
        <taxon>Oleomonas</taxon>
    </lineage>
</organism>
<evidence type="ECO:0000256" key="5">
    <source>
        <dbReference type="ARBA" id="ARBA00049164"/>
    </source>
</evidence>
<proteinExistence type="inferred from homology"/>
<feature type="domain" description="Fe-containing alcohol dehydrogenase-like C-terminal" evidence="10">
    <location>
        <begin position="196"/>
        <end position="383"/>
    </location>
</feature>
<evidence type="ECO:0000256" key="6">
    <source>
        <dbReference type="ARBA" id="ARBA00049243"/>
    </source>
</evidence>
<evidence type="ECO:0000313" key="11">
    <source>
        <dbReference type="EMBL" id="RJF80691.1"/>
    </source>
</evidence>
<dbReference type="EMBL" id="QYUK01000016">
    <property type="protein sequence ID" value="RJF80691.1"/>
    <property type="molecule type" value="Genomic_DNA"/>
</dbReference>
<dbReference type="GO" id="GO:0004022">
    <property type="term" value="F:alcohol dehydrogenase (NAD+) activity"/>
    <property type="evidence" value="ECO:0007669"/>
    <property type="project" value="UniProtKB-EC"/>
</dbReference>
<dbReference type="SUPFAM" id="SSF56796">
    <property type="entry name" value="Dehydroquinate synthase-like"/>
    <property type="match status" value="1"/>
</dbReference>
<evidence type="ECO:0000259" key="10">
    <source>
        <dbReference type="Pfam" id="PF25137"/>
    </source>
</evidence>
<dbReference type="PANTHER" id="PTHR11496:SF102">
    <property type="entry name" value="ALCOHOL DEHYDROGENASE 4"/>
    <property type="match status" value="1"/>
</dbReference>
<gene>
    <name evidence="11" type="ORF">D3874_26725</name>
</gene>
<keyword evidence="4" id="KW-0520">NAD</keyword>
<dbReference type="InterPro" id="IPR056798">
    <property type="entry name" value="ADH_Fe_C"/>
</dbReference>
<reference evidence="11 12" key="1">
    <citation type="submission" date="2018-09" db="EMBL/GenBank/DDBJ databases">
        <authorList>
            <person name="Zhu H."/>
        </authorList>
    </citation>
    <scope>NUCLEOTIDE SEQUENCE [LARGE SCALE GENOMIC DNA]</scope>
    <source>
        <strain evidence="11 12">K1W22B-8</strain>
    </source>
</reference>
<evidence type="ECO:0000256" key="1">
    <source>
        <dbReference type="ARBA" id="ARBA00001962"/>
    </source>
</evidence>
<dbReference type="OrthoDB" id="9815791at2"/>
<dbReference type="RefSeq" id="WP_119782743.1">
    <property type="nucleotide sequence ID" value="NZ_QYUK01000016.1"/>
</dbReference>
<dbReference type="FunFam" id="1.20.1090.10:FF:000001">
    <property type="entry name" value="Aldehyde-alcohol dehydrogenase"/>
    <property type="match status" value="1"/>
</dbReference>
<dbReference type="PANTHER" id="PTHR11496">
    <property type="entry name" value="ALCOHOL DEHYDROGENASE"/>
    <property type="match status" value="1"/>
</dbReference>
<name>A0A418VU64_9PROT</name>
<dbReference type="AlphaFoldDB" id="A0A418VU64"/>
<evidence type="ECO:0000256" key="7">
    <source>
        <dbReference type="ARBA" id="ARBA00074848"/>
    </source>
</evidence>